<sequence length="597" mass="67418">MLSAHIPLRLGVDAESASERTVKPETLRTHLHMIGATGAGKTSAIMTLLRPLMLNPKPNQSCIFVIDPMGNLSRDLLKLIAHPRFSTEDLRRRLVYIEPAREDVVLPFNPLLHTSEANRYYQTMRAVDIVLRAWEAQSLAEQPRLFQWLYKSFCAAAMMGLPIATCRYLLHPGPPEHEAILSHIPGDIRYHWQEILKARGGEATRILESTRNRLDPFFESVNLRRMFGVMKSRFDCERFIRERRIVLLNLATLGRIPAFIAHTIGALALNELFETAARLTTTEGRHVVEPTYVVMDEFQNYVTPDIQEAIPTVRQMGLRMVLAHQSFSQLERNDIDLVQMIWQAQSRLMFKNSAVDADIVAEELAKWTFDPMTIKDRRTSVKQIITGYRREWFRNVSSTETTSDADMTQDSTSRGDSQSRTLNPNVIGYSNNTTGITSGTSGQSGQSQGRTSARSSGTSEGQSETNVPIHKTFRETSSLTFEGFDEFVVKWGQQIRKLKVGEAYYQEADTDEIRKIKLDHIDIPDSPEIAAAVERLKERNFDSDFFISAGEADREAEELRAKLLAGPQQNFRPDQATAADSEGESGSSDNSSMPFEL</sequence>
<dbReference type="InterPro" id="IPR051162">
    <property type="entry name" value="T4SS_component"/>
</dbReference>
<feature type="compositionally biased region" description="Low complexity" evidence="1">
    <location>
        <begin position="433"/>
        <end position="459"/>
    </location>
</feature>
<dbReference type="EMBL" id="CP036268">
    <property type="protein sequence ID" value="QDT38397.1"/>
    <property type="molecule type" value="Genomic_DNA"/>
</dbReference>
<evidence type="ECO:0000259" key="2">
    <source>
        <dbReference type="Pfam" id="PF12696"/>
    </source>
</evidence>
<dbReference type="InterPro" id="IPR032689">
    <property type="entry name" value="TraG-D_C"/>
</dbReference>
<evidence type="ECO:0000313" key="3">
    <source>
        <dbReference type="EMBL" id="QDT38397.1"/>
    </source>
</evidence>
<dbReference type="Gene3D" id="3.40.50.300">
    <property type="entry name" value="P-loop containing nucleotide triphosphate hydrolases"/>
    <property type="match status" value="2"/>
</dbReference>
<dbReference type="RefSeq" id="WP_145364509.1">
    <property type="nucleotide sequence ID" value="NZ_CP036268.1"/>
</dbReference>
<evidence type="ECO:0000313" key="4">
    <source>
        <dbReference type="Proteomes" id="UP000317318"/>
    </source>
</evidence>
<protein>
    <submittedName>
        <fullName evidence="3">AAA-like domain protein</fullName>
    </submittedName>
</protein>
<dbReference type="Pfam" id="PF12696">
    <property type="entry name" value="TraG-D_C"/>
    <property type="match status" value="1"/>
</dbReference>
<evidence type="ECO:0000256" key="1">
    <source>
        <dbReference type="SAM" id="MobiDB-lite"/>
    </source>
</evidence>
<dbReference type="PANTHER" id="PTHR30121">
    <property type="entry name" value="UNCHARACTERIZED PROTEIN YJGR-RELATED"/>
    <property type="match status" value="1"/>
</dbReference>
<dbReference type="PANTHER" id="PTHR30121:SF6">
    <property type="entry name" value="SLR6007 PROTEIN"/>
    <property type="match status" value="1"/>
</dbReference>
<name>A0A517R3G3_9PLAN</name>
<feature type="domain" description="TraD/TraG TraM recognition site" evidence="2">
    <location>
        <begin position="290"/>
        <end position="368"/>
    </location>
</feature>
<dbReference type="InterPro" id="IPR027417">
    <property type="entry name" value="P-loop_NTPase"/>
</dbReference>
<feature type="compositionally biased region" description="Polar residues" evidence="1">
    <location>
        <begin position="398"/>
        <end position="432"/>
    </location>
</feature>
<keyword evidence="4" id="KW-1185">Reference proteome</keyword>
<accession>A0A517R3G3</accession>
<dbReference type="KEGG" id="svp:Pan189_27900"/>
<gene>
    <name evidence="3" type="ORF">Pan189_27900</name>
</gene>
<proteinExistence type="predicted"/>
<dbReference type="AlphaFoldDB" id="A0A517R3G3"/>
<dbReference type="OrthoDB" id="3258326at2"/>
<feature type="compositionally biased region" description="Low complexity" evidence="1">
    <location>
        <begin position="578"/>
        <end position="597"/>
    </location>
</feature>
<dbReference type="CDD" id="cd01127">
    <property type="entry name" value="TrwB_TraG_TraD_VirD4"/>
    <property type="match status" value="1"/>
</dbReference>
<dbReference type="SUPFAM" id="SSF52540">
    <property type="entry name" value="P-loop containing nucleoside triphosphate hydrolases"/>
    <property type="match status" value="1"/>
</dbReference>
<feature type="region of interest" description="Disordered" evidence="1">
    <location>
        <begin position="398"/>
        <end position="469"/>
    </location>
</feature>
<organism evidence="3 4">
    <name type="scientific">Stratiformator vulcanicus</name>
    <dbReference type="NCBI Taxonomy" id="2527980"/>
    <lineage>
        <taxon>Bacteria</taxon>
        <taxon>Pseudomonadati</taxon>
        <taxon>Planctomycetota</taxon>
        <taxon>Planctomycetia</taxon>
        <taxon>Planctomycetales</taxon>
        <taxon>Planctomycetaceae</taxon>
        <taxon>Stratiformator</taxon>
    </lineage>
</organism>
<feature type="region of interest" description="Disordered" evidence="1">
    <location>
        <begin position="562"/>
        <end position="597"/>
    </location>
</feature>
<reference evidence="3 4" key="1">
    <citation type="submission" date="2019-02" db="EMBL/GenBank/DDBJ databases">
        <title>Deep-cultivation of Planctomycetes and their phenomic and genomic characterization uncovers novel biology.</title>
        <authorList>
            <person name="Wiegand S."/>
            <person name="Jogler M."/>
            <person name="Boedeker C."/>
            <person name="Pinto D."/>
            <person name="Vollmers J."/>
            <person name="Rivas-Marin E."/>
            <person name="Kohn T."/>
            <person name="Peeters S.H."/>
            <person name="Heuer A."/>
            <person name="Rast P."/>
            <person name="Oberbeckmann S."/>
            <person name="Bunk B."/>
            <person name="Jeske O."/>
            <person name="Meyerdierks A."/>
            <person name="Storesund J.E."/>
            <person name="Kallscheuer N."/>
            <person name="Luecker S."/>
            <person name="Lage O.M."/>
            <person name="Pohl T."/>
            <person name="Merkel B.J."/>
            <person name="Hornburger P."/>
            <person name="Mueller R.-W."/>
            <person name="Bruemmer F."/>
            <person name="Labrenz M."/>
            <person name="Spormann A.M."/>
            <person name="Op den Camp H."/>
            <person name="Overmann J."/>
            <person name="Amann R."/>
            <person name="Jetten M.S.M."/>
            <person name="Mascher T."/>
            <person name="Medema M.H."/>
            <person name="Devos D.P."/>
            <person name="Kaster A.-K."/>
            <person name="Ovreas L."/>
            <person name="Rohde M."/>
            <person name="Galperin M.Y."/>
            <person name="Jogler C."/>
        </authorList>
    </citation>
    <scope>NUCLEOTIDE SEQUENCE [LARGE SCALE GENOMIC DNA]</scope>
    <source>
        <strain evidence="3 4">Pan189</strain>
    </source>
</reference>
<dbReference type="Proteomes" id="UP000317318">
    <property type="component" value="Chromosome"/>
</dbReference>